<evidence type="ECO:0000256" key="6">
    <source>
        <dbReference type="ARBA" id="ARBA00022842"/>
    </source>
</evidence>
<dbReference type="InterPro" id="IPR029035">
    <property type="entry name" value="DHS-like_NAD/FAD-binding_dom"/>
</dbReference>
<keyword evidence="8" id="KW-0456">Lyase</keyword>
<dbReference type="GO" id="GO:0004737">
    <property type="term" value="F:pyruvate decarboxylase activity"/>
    <property type="evidence" value="ECO:0007669"/>
    <property type="project" value="TreeGrafter"/>
</dbReference>
<keyword evidence="15" id="KW-1185">Reference proteome</keyword>
<dbReference type="InterPro" id="IPR047213">
    <property type="entry name" value="TPP_PYR_PDC_IPDC-like"/>
</dbReference>
<dbReference type="FunFam" id="3.40.50.970:FF:000019">
    <property type="entry name" value="Pyruvate decarboxylase isozyme"/>
    <property type="match status" value="1"/>
</dbReference>
<proteinExistence type="inferred from homology"/>
<dbReference type="Gene3D" id="3.40.50.970">
    <property type="match status" value="2"/>
</dbReference>
<comment type="cofactor">
    <cofactor evidence="9">
        <name>Mg(2+)</name>
        <dbReference type="ChEBI" id="CHEBI:18420"/>
    </cofactor>
    <text evidence="9">Binds 1 Mg(2+) per subunit.</text>
</comment>
<feature type="binding site" evidence="9">
    <location>
        <position position="465"/>
    </location>
    <ligand>
        <name>Mg(2+)</name>
        <dbReference type="ChEBI" id="CHEBI:18420"/>
    </ligand>
</feature>
<dbReference type="SUPFAM" id="SSF52467">
    <property type="entry name" value="DHS-like NAD/FAD-binding domain"/>
    <property type="match status" value="1"/>
</dbReference>
<reference evidence="14 15" key="1">
    <citation type="journal article" date="2012" name="Stand. Genomic Sci.">
        <title>Complete genome sequence of Terriglobus saanensis type strain SP1PR4(T), an Acidobacteria from tundra soil.</title>
        <authorList>
            <person name="Rawat S.R."/>
            <person name="Mannisto M.K."/>
            <person name="Starovoytov V."/>
            <person name="Goodwin L."/>
            <person name="Nolan M."/>
            <person name="Hauser L."/>
            <person name="Land M."/>
            <person name="Davenport K.W."/>
            <person name="Woyke T."/>
            <person name="Haggblom M.M."/>
        </authorList>
    </citation>
    <scope>NUCLEOTIDE SEQUENCE</scope>
    <source>
        <strain evidence="15">ATCC BAA-1853 / DSM 23119 / SP1PR4</strain>
    </source>
</reference>
<dbReference type="CDD" id="cd02005">
    <property type="entry name" value="TPP_PDC_IPDC"/>
    <property type="match status" value="1"/>
</dbReference>
<comment type="similarity">
    <text evidence="3 10">Belongs to the TPP enzyme family.</text>
</comment>
<organism evidence="14 15">
    <name type="scientific">Terriglobus saanensis (strain ATCC BAA-1853 / DSM 23119 / SP1PR4)</name>
    <dbReference type="NCBI Taxonomy" id="401053"/>
    <lineage>
        <taxon>Bacteria</taxon>
        <taxon>Pseudomonadati</taxon>
        <taxon>Acidobacteriota</taxon>
        <taxon>Terriglobia</taxon>
        <taxon>Terriglobales</taxon>
        <taxon>Acidobacteriaceae</taxon>
        <taxon>Terriglobus</taxon>
    </lineage>
</organism>
<gene>
    <name evidence="14" type="ordered locus">AciPR4_3552</name>
</gene>
<evidence type="ECO:0000259" key="12">
    <source>
        <dbReference type="Pfam" id="PF02775"/>
    </source>
</evidence>
<sequence>MSITIGEYLLARLSEIGIRHVFGVPGDFNLWFLEQTIQSDSLKFIGCCNELNAAYAADGYARLNGISALVTTYGVGELASLAGVAGAYAERVPMVCISGTPPLHAMREGALLHHTMADGNYTNMWNCAREFTVAQARIEPSNARQEIDRVLRTCWIEKRPVYLQLPSDVAGVRTGPITVPLDLAFPRSDPKQFARALSQLSLRLAEASAPAILLDVDADRFGLTPLIESLAEALHLPIAHLAPAKGFVSEAHPLAIGLYRGARSSPEVRSAIENSDCLLCIGTRFTDVATGLFSHTLNAASMIDLYPFSLRTDKEFFNAVGAAELLAALLPGVTRRAPSTAISFVQQAPPPHAESKAQQPMTQVDFWHAMGTFLQAGDVIVSDTGTAGFASVNLALPSGVTYISQSIWGALGYGLPAALGACLAAPARRQLLFVGDGGLQMSVQELSTILWNHLKPIIFLLNNDGYTIERLIYGANSSYNDIRAWRYGQLVSTFNSEERAVVHSVRNHAELQSALQATSDASRAYLIEVFLPRMDAHEPLVRFARRAAEFDFPQILED</sequence>
<dbReference type="SUPFAM" id="SSF52518">
    <property type="entry name" value="Thiamin diphosphate-binding fold (THDP-binding)"/>
    <property type="match status" value="2"/>
</dbReference>
<feature type="domain" description="Thiamine pyrophosphate enzyme N-terminal TPP-binding" evidence="13">
    <location>
        <begin position="4"/>
        <end position="109"/>
    </location>
</feature>
<dbReference type="eggNOG" id="COG3961">
    <property type="taxonomic scope" value="Bacteria"/>
</dbReference>
<evidence type="ECO:0000313" key="15">
    <source>
        <dbReference type="Proteomes" id="UP000006844"/>
    </source>
</evidence>
<dbReference type="FunFam" id="3.40.50.970:FF:000024">
    <property type="entry name" value="Pyruvate decarboxylase isozyme"/>
    <property type="match status" value="1"/>
</dbReference>
<dbReference type="STRING" id="401053.AciPR4_3552"/>
<dbReference type="HOGENOM" id="CLU_013748_0_2_0"/>
<evidence type="ECO:0000256" key="2">
    <source>
        <dbReference type="ARBA" id="ARBA00001964"/>
    </source>
</evidence>
<evidence type="ECO:0000256" key="4">
    <source>
        <dbReference type="ARBA" id="ARBA00022723"/>
    </source>
</evidence>
<evidence type="ECO:0000256" key="8">
    <source>
        <dbReference type="ARBA" id="ARBA00023239"/>
    </source>
</evidence>
<dbReference type="EMBL" id="CP002467">
    <property type="protein sequence ID" value="ADV84305.1"/>
    <property type="molecule type" value="Genomic_DNA"/>
</dbReference>
<evidence type="ECO:0000256" key="10">
    <source>
        <dbReference type="RuleBase" id="RU362132"/>
    </source>
</evidence>
<dbReference type="InterPro" id="IPR029061">
    <property type="entry name" value="THDP-binding"/>
</dbReference>
<accession>E8UYT9</accession>
<dbReference type="AlphaFoldDB" id="E8UYT9"/>
<evidence type="ECO:0000256" key="5">
    <source>
        <dbReference type="ARBA" id="ARBA00022793"/>
    </source>
</evidence>
<dbReference type="GO" id="GO:0000949">
    <property type="term" value="P:aromatic amino acid family catabolic process to alcohol via Ehrlich pathway"/>
    <property type="evidence" value="ECO:0007669"/>
    <property type="project" value="TreeGrafter"/>
</dbReference>
<dbReference type="Pfam" id="PF00205">
    <property type="entry name" value="TPP_enzyme_M"/>
    <property type="match status" value="1"/>
</dbReference>
<dbReference type="Gene3D" id="3.40.50.1220">
    <property type="entry name" value="TPP-binding domain"/>
    <property type="match status" value="1"/>
</dbReference>
<keyword evidence="4 9" id="KW-0479">Metal-binding</keyword>
<evidence type="ECO:0000256" key="7">
    <source>
        <dbReference type="ARBA" id="ARBA00023052"/>
    </source>
</evidence>
<dbReference type="Pfam" id="PF02775">
    <property type="entry name" value="TPP_enzyme_C"/>
    <property type="match status" value="1"/>
</dbReference>
<feature type="binding site" evidence="9">
    <location>
        <position position="436"/>
    </location>
    <ligand>
        <name>Mg(2+)</name>
        <dbReference type="ChEBI" id="CHEBI:18420"/>
    </ligand>
</feature>
<dbReference type="GO" id="GO:0000287">
    <property type="term" value="F:magnesium ion binding"/>
    <property type="evidence" value="ECO:0007669"/>
    <property type="project" value="InterPro"/>
</dbReference>
<keyword evidence="6 9" id="KW-0460">Magnesium</keyword>
<evidence type="ECO:0000256" key="1">
    <source>
        <dbReference type="ARBA" id="ARBA00001920"/>
    </source>
</evidence>
<keyword evidence="5" id="KW-0210">Decarboxylase</keyword>
<dbReference type="KEGG" id="tsa:AciPR4_3552"/>
<dbReference type="CDD" id="cd07038">
    <property type="entry name" value="TPP_PYR_PDC_IPDC_like"/>
    <property type="match status" value="1"/>
</dbReference>
<dbReference type="PIRSF" id="PIRSF036565">
    <property type="entry name" value="Pyruvt_ip_decrb"/>
    <property type="match status" value="1"/>
</dbReference>
<evidence type="ECO:0000313" key="14">
    <source>
        <dbReference type="EMBL" id="ADV84305.1"/>
    </source>
</evidence>
<dbReference type="OrthoDB" id="4494979at2"/>
<evidence type="ECO:0000259" key="11">
    <source>
        <dbReference type="Pfam" id="PF00205"/>
    </source>
</evidence>
<feature type="domain" description="Thiamine pyrophosphate enzyme central" evidence="11">
    <location>
        <begin position="203"/>
        <end position="298"/>
    </location>
</feature>
<dbReference type="InterPro" id="IPR011766">
    <property type="entry name" value="TPP_enzyme_TPP-bd"/>
</dbReference>
<dbReference type="PANTHER" id="PTHR43452">
    <property type="entry name" value="PYRUVATE DECARBOXYLASE"/>
    <property type="match status" value="1"/>
</dbReference>
<dbReference type="GO" id="GO:0005829">
    <property type="term" value="C:cytosol"/>
    <property type="evidence" value="ECO:0007669"/>
    <property type="project" value="TreeGrafter"/>
</dbReference>
<dbReference type="InterPro" id="IPR012110">
    <property type="entry name" value="PDC/IPDC-like"/>
</dbReference>
<dbReference type="InterPro" id="IPR012001">
    <property type="entry name" value="Thiamin_PyroP_enz_TPP-bd_dom"/>
</dbReference>
<dbReference type="InterPro" id="IPR047214">
    <property type="entry name" value="TPP_PDC_IPDC"/>
</dbReference>
<protein>
    <submittedName>
        <fullName evidence="14">Thiamine pyrophosphate TPP-binding domain-containing protein</fullName>
    </submittedName>
</protein>
<dbReference type="InterPro" id="IPR012000">
    <property type="entry name" value="Thiamin_PyroP_enz_cen_dom"/>
</dbReference>
<dbReference type="InterPro" id="IPR000399">
    <property type="entry name" value="TPP-bd_CS"/>
</dbReference>
<name>E8UYT9_TERSS</name>
<evidence type="ECO:0000256" key="3">
    <source>
        <dbReference type="ARBA" id="ARBA00007812"/>
    </source>
</evidence>
<dbReference type="PROSITE" id="PS00187">
    <property type="entry name" value="TPP_ENZYMES"/>
    <property type="match status" value="1"/>
</dbReference>
<feature type="binding site" evidence="9">
    <location>
        <position position="463"/>
    </location>
    <ligand>
        <name>Mg(2+)</name>
        <dbReference type="ChEBI" id="CHEBI:18420"/>
    </ligand>
</feature>
<feature type="domain" description="Thiamine pyrophosphate enzyme TPP-binding" evidence="12">
    <location>
        <begin position="395"/>
        <end position="529"/>
    </location>
</feature>
<comment type="cofactor">
    <cofactor evidence="1">
        <name>a metal cation</name>
        <dbReference type="ChEBI" id="CHEBI:25213"/>
    </cofactor>
</comment>
<comment type="cofactor">
    <cofactor evidence="2">
        <name>thiamine diphosphate</name>
        <dbReference type="ChEBI" id="CHEBI:58937"/>
    </cofactor>
</comment>
<dbReference type="Pfam" id="PF02776">
    <property type="entry name" value="TPP_enzyme_N"/>
    <property type="match status" value="1"/>
</dbReference>
<dbReference type="RefSeq" id="WP_013570035.1">
    <property type="nucleotide sequence ID" value="NC_014963.1"/>
</dbReference>
<dbReference type="Proteomes" id="UP000006844">
    <property type="component" value="Chromosome"/>
</dbReference>
<evidence type="ECO:0000259" key="13">
    <source>
        <dbReference type="Pfam" id="PF02776"/>
    </source>
</evidence>
<evidence type="ECO:0000256" key="9">
    <source>
        <dbReference type="PIRSR" id="PIRSR036565-2"/>
    </source>
</evidence>
<dbReference type="GO" id="GO:0030976">
    <property type="term" value="F:thiamine pyrophosphate binding"/>
    <property type="evidence" value="ECO:0007669"/>
    <property type="project" value="InterPro"/>
</dbReference>
<keyword evidence="7 10" id="KW-0786">Thiamine pyrophosphate</keyword>
<dbReference type="PANTHER" id="PTHR43452:SF30">
    <property type="entry name" value="PYRUVATE DECARBOXYLASE ISOZYME 1-RELATED"/>
    <property type="match status" value="1"/>
</dbReference>